<dbReference type="Gene3D" id="3.40.120.10">
    <property type="entry name" value="Alpha-D-Glucose-1,6-Bisphosphate, subunit A, domain 3"/>
    <property type="match status" value="2"/>
</dbReference>
<evidence type="ECO:0008006" key="9">
    <source>
        <dbReference type="Google" id="ProtNLM"/>
    </source>
</evidence>
<evidence type="ECO:0000256" key="2">
    <source>
        <dbReference type="ARBA" id="ARBA00022553"/>
    </source>
</evidence>
<accession>A0A0F9CUM6</accession>
<comment type="caution">
    <text evidence="8">The sequence shown here is derived from an EMBL/GenBank/DDBJ whole genome shotgun (WGS) entry which is preliminary data.</text>
</comment>
<dbReference type="Pfam" id="PF02880">
    <property type="entry name" value="PGM_PMM_III"/>
    <property type="match status" value="1"/>
</dbReference>
<evidence type="ECO:0000259" key="6">
    <source>
        <dbReference type="Pfam" id="PF00408"/>
    </source>
</evidence>
<dbReference type="PANTHER" id="PTHR43771">
    <property type="entry name" value="PHOSPHOMANNOMUTASE"/>
    <property type="match status" value="1"/>
</dbReference>
<reference evidence="8" key="1">
    <citation type="journal article" date="2015" name="Nature">
        <title>Complex archaea that bridge the gap between prokaryotes and eukaryotes.</title>
        <authorList>
            <person name="Spang A."/>
            <person name="Saw J.H."/>
            <person name="Jorgensen S.L."/>
            <person name="Zaremba-Niedzwiedzka K."/>
            <person name="Martijn J."/>
            <person name="Lind A.E."/>
            <person name="van Eijk R."/>
            <person name="Schleper C."/>
            <person name="Guy L."/>
            <person name="Ettema T.J."/>
        </authorList>
    </citation>
    <scope>NUCLEOTIDE SEQUENCE</scope>
</reference>
<dbReference type="EMBL" id="LAZR01031737">
    <property type="protein sequence ID" value="KKL52874.1"/>
    <property type="molecule type" value="Genomic_DNA"/>
</dbReference>
<protein>
    <recommendedName>
        <fullName evidence="9">Alpha-D-phosphohexomutase C-terminal domain-containing protein</fullName>
    </recommendedName>
</protein>
<dbReference type="InterPro" id="IPR016055">
    <property type="entry name" value="A-D-PHexomutase_a/b/a-I/II/III"/>
</dbReference>
<dbReference type="SUPFAM" id="SSF55957">
    <property type="entry name" value="Phosphoglucomutase, C-terminal domain"/>
    <property type="match status" value="1"/>
</dbReference>
<organism evidence="8">
    <name type="scientific">marine sediment metagenome</name>
    <dbReference type="NCBI Taxonomy" id="412755"/>
    <lineage>
        <taxon>unclassified sequences</taxon>
        <taxon>metagenomes</taxon>
        <taxon>ecological metagenomes</taxon>
    </lineage>
</organism>
<dbReference type="SUPFAM" id="SSF53738">
    <property type="entry name" value="Phosphoglucomutase, first 3 domains"/>
    <property type="match status" value="1"/>
</dbReference>
<evidence type="ECO:0000256" key="3">
    <source>
        <dbReference type="ARBA" id="ARBA00022723"/>
    </source>
</evidence>
<keyword evidence="2" id="KW-0597">Phosphoprotein</keyword>
<name>A0A0F9CUM6_9ZZZZ</name>
<dbReference type="FunFam" id="3.30.310.50:FF:000009">
    <property type="entry name" value="Probable phosphoglucosamine mutase"/>
    <property type="match status" value="1"/>
</dbReference>
<sequence>MSVSQNTFASGNGQPCSSDWSSRYLWIFTKVGSVEVSRKMVPINALIGFEENGGFMYGKHNQVRDGVMTLALILDLLASSGKTISEEVETLPPSFTTKDKILCSKDEAKKIIDTLKQENPNADTTDGIKIITDEKNWVMIRPSGTEPIIRIYAEASSQKQLDELMSEYIQKIKSIISR</sequence>
<dbReference type="InterPro" id="IPR036900">
    <property type="entry name" value="A-D-PHexomutase_C_sf"/>
</dbReference>
<dbReference type="Gene3D" id="3.30.310.50">
    <property type="entry name" value="Alpha-D-phosphohexomutase, C-terminal domain"/>
    <property type="match status" value="1"/>
</dbReference>
<dbReference type="GO" id="GO:0005975">
    <property type="term" value="P:carbohydrate metabolic process"/>
    <property type="evidence" value="ECO:0007669"/>
    <property type="project" value="InterPro"/>
</dbReference>
<feature type="domain" description="Alpha-D-phosphohexomutase C-terminal" evidence="6">
    <location>
        <begin position="118"/>
        <end position="167"/>
    </location>
</feature>
<evidence type="ECO:0000256" key="4">
    <source>
        <dbReference type="ARBA" id="ARBA00022842"/>
    </source>
</evidence>
<dbReference type="Pfam" id="PF00408">
    <property type="entry name" value="PGM_PMM_IV"/>
    <property type="match status" value="1"/>
</dbReference>
<evidence type="ECO:0000313" key="8">
    <source>
        <dbReference type="EMBL" id="KKL52874.1"/>
    </source>
</evidence>
<comment type="cofactor">
    <cofactor evidence="1">
        <name>Mg(2+)</name>
        <dbReference type="ChEBI" id="CHEBI:18420"/>
    </cofactor>
</comment>
<dbReference type="GO" id="GO:0016868">
    <property type="term" value="F:intramolecular phosphotransferase activity"/>
    <property type="evidence" value="ECO:0007669"/>
    <property type="project" value="InterPro"/>
</dbReference>
<proteinExistence type="predicted"/>
<keyword evidence="5" id="KW-0413">Isomerase</keyword>
<dbReference type="AlphaFoldDB" id="A0A0F9CUM6"/>
<gene>
    <name evidence="8" type="ORF">LCGC14_2281060</name>
</gene>
<dbReference type="InterPro" id="IPR005846">
    <property type="entry name" value="A-D-PHexomutase_a/b/a-III"/>
</dbReference>
<evidence type="ECO:0000256" key="1">
    <source>
        <dbReference type="ARBA" id="ARBA00001946"/>
    </source>
</evidence>
<keyword evidence="3" id="KW-0479">Metal-binding</keyword>
<dbReference type="GO" id="GO:0046872">
    <property type="term" value="F:metal ion binding"/>
    <property type="evidence" value="ECO:0007669"/>
    <property type="project" value="UniProtKB-KW"/>
</dbReference>
<dbReference type="PANTHER" id="PTHR43771:SF1">
    <property type="entry name" value="PHOSPHOMANNOMUTASE"/>
    <property type="match status" value="1"/>
</dbReference>
<evidence type="ECO:0000256" key="5">
    <source>
        <dbReference type="ARBA" id="ARBA00023235"/>
    </source>
</evidence>
<keyword evidence="4" id="KW-0460">Magnesium</keyword>
<dbReference type="InterPro" id="IPR005843">
    <property type="entry name" value="A-D-PHexomutase_C"/>
</dbReference>
<feature type="domain" description="Alpha-D-phosphohexomutase alpha/beta/alpha" evidence="7">
    <location>
        <begin position="29"/>
        <end position="93"/>
    </location>
</feature>
<evidence type="ECO:0000259" key="7">
    <source>
        <dbReference type="Pfam" id="PF02880"/>
    </source>
</evidence>